<reference evidence="2" key="1">
    <citation type="journal article" date="2015" name="PeerJ">
        <title>First genomic representation of candidate bacterial phylum KSB3 points to enhanced environmental sensing as a trigger of wastewater bulking.</title>
        <authorList>
            <person name="Sekiguchi Y."/>
            <person name="Ohashi A."/>
            <person name="Parks D.H."/>
            <person name="Yamauchi T."/>
            <person name="Tyson G.W."/>
            <person name="Hugenholtz P."/>
        </authorList>
    </citation>
    <scope>NUCLEOTIDE SEQUENCE [LARGE SCALE GENOMIC DNA]</scope>
</reference>
<protein>
    <submittedName>
        <fullName evidence="2">Uncharacterized protein</fullName>
    </submittedName>
</protein>
<keyword evidence="1" id="KW-1133">Transmembrane helix</keyword>
<evidence type="ECO:0000313" key="3">
    <source>
        <dbReference type="Proteomes" id="UP000030700"/>
    </source>
</evidence>
<organism evidence="2">
    <name type="scientific">Candidatus Moduliflexus flocculans</name>
    <dbReference type="NCBI Taxonomy" id="1499966"/>
    <lineage>
        <taxon>Bacteria</taxon>
        <taxon>Candidatus Moduliflexota</taxon>
        <taxon>Candidatus Moduliflexia</taxon>
        <taxon>Candidatus Moduliflexales</taxon>
        <taxon>Candidatus Moduliflexaceae</taxon>
    </lineage>
</organism>
<feature type="transmembrane region" description="Helical" evidence="1">
    <location>
        <begin position="149"/>
        <end position="167"/>
    </location>
</feature>
<keyword evidence="1" id="KW-0472">Membrane</keyword>
<proteinExistence type="predicted"/>
<feature type="transmembrane region" description="Helical" evidence="1">
    <location>
        <begin position="582"/>
        <end position="604"/>
    </location>
</feature>
<accession>A0A081BQT7</accession>
<feature type="transmembrane region" description="Helical" evidence="1">
    <location>
        <begin position="111"/>
        <end position="129"/>
    </location>
</feature>
<feature type="transmembrane region" description="Helical" evidence="1">
    <location>
        <begin position="329"/>
        <end position="346"/>
    </location>
</feature>
<feature type="transmembrane region" description="Helical" evidence="1">
    <location>
        <begin position="494"/>
        <end position="512"/>
    </location>
</feature>
<keyword evidence="1" id="KW-0812">Transmembrane</keyword>
<gene>
    <name evidence="2" type="ORF">U14_05042</name>
</gene>
<name>A0A081BQT7_9BACT</name>
<feature type="transmembrane region" description="Helical" evidence="1">
    <location>
        <begin position="519"/>
        <end position="538"/>
    </location>
</feature>
<feature type="transmembrane region" description="Helical" evidence="1">
    <location>
        <begin position="378"/>
        <end position="398"/>
    </location>
</feature>
<dbReference type="AlphaFoldDB" id="A0A081BQT7"/>
<dbReference type="HOGENOM" id="CLU_360445_0_0_0"/>
<feature type="transmembrane region" description="Helical" evidence="1">
    <location>
        <begin position="86"/>
        <end position="105"/>
    </location>
</feature>
<evidence type="ECO:0000313" key="2">
    <source>
        <dbReference type="EMBL" id="GAK53768.1"/>
    </source>
</evidence>
<evidence type="ECO:0000256" key="1">
    <source>
        <dbReference type="SAM" id="Phobius"/>
    </source>
</evidence>
<dbReference type="Proteomes" id="UP000030700">
    <property type="component" value="Unassembled WGS sequence"/>
</dbReference>
<feature type="transmembrane region" description="Helical" evidence="1">
    <location>
        <begin position="441"/>
        <end position="459"/>
    </location>
</feature>
<feature type="transmembrane region" description="Helical" evidence="1">
    <location>
        <begin position="46"/>
        <end position="65"/>
    </location>
</feature>
<feature type="transmembrane region" description="Helical" evidence="1">
    <location>
        <begin position="616"/>
        <end position="638"/>
    </location>
</feature>
<dbReference type="STRING" id="1499966.U14_05042"/>
<feature type="transmembrane region" description="Helical" evidence="1">
    <location>
        <begin position="7"/>
        <end position="26"/>
    </location>
</feature>
<feature type="transmembrane region" description="Helical" evidence="1">
    <location>
        <begin position="466"/>
        <end position="488"/>
    </location>
</feature>
<keyword evidence="3" id="KW-1185">Reference proteome</keyword>
<sequence>MINVTRLVNLLLPLLMRYGIAAAFGYATTYLWMLAGVDAPGNWSRFYALAIPVCYALFSTAYLFMQRVNEGYQAAFRRWQQYDDASYLLLLGFLGIQIAAPALPAPYFLCSALYLVMIFGKAALWCGGVREYIATLSQSKNEAASARQLVRLLVLTAFGVYAMISWYHQSRITTTGDEPHYLLITHSLWHDGDTNLFNNYQQHDYTSFYWDKLEPAFGDQVNKTTIYSYRHKGLYPHTLLPGYVIGGRFGVTLQMNLIAALLMGQVFLLAVELFHSFSAAFVAWAVMGFTIPCLVYMGQIYPETLAALLIVWSVRLIRNLPEDRIWRNRRFWIGGGLLIGSLLLLVLLKTRYLPLAGALILFFLIRMIQRKGRLTQKLVFLAGIVVLFALLSAVAMLADKYLLGGMFLARISDSRYMSWMLQGYNPLSGLFGLLFDQEYGLLFYTPLYLLAFIGIGLLTRGELAQALPLLMIAGINHLTVALWPLWHAAPTPPVRYLLPTIPLMGIFIAKFWQLPKTNVKYALTGVLLFWSGAAAWTMTLNPWWRYNWADGTNNFLEELLSLRLSVDLVRIFPSYTRPTDHLALVTAACLVLIGGLIAGFRYEAYKRPSSYAPDTALALVFVMTGALVFGGLLVAKWFPTRVIEAEDRLNIGARDGERVPIALDPWDNQQYLREWRYFGWKLEANQRMTLFPKLTRPNITLAINARTKLSPKKAASPLILHILSKNEPLASITLTSAAWQTYTVPLLMNSRRPELTFIVETMDAKDAAIIDQFRFR</sequence>
<dbReference type="EMBL" id="DF820460">
    <property type="protein sequence ID" value="GAK53768.1"/>
    <property type="molecule type" value="Genomic_DNA"/>
</dbReference>